<keyword evidence="2" id="KW-0472">Membrane</keyword>
<reference evidence="3" key="1">
    <citation type="submission" date="2019-03" db="EMBL/GenBank/DDBJ databases">
        <title>WGS assembly of Setaria viridis.</title>
        <authorList>
            <person name="Huang P."/>
            <person name="Jenkins J."/>
            <person name="Grimwood J."/>
            <person name="Barry K."/>
            <person name="Healey A."/>
            <person name="Mamidi S."/>
            <person name="Sreedasyam A."/>
            <person name="Shu S."/>
            <person name="Feldman M."/>
            <person name="Wu J."/>
            <person name="Yu Y."/>
            <person name="Chen C."/>
            <person name="Johnson J."/>
            <person name="Rokhsar D."/>
            <person name="Baxter I."/>
            <person name="Schmutz J."/>
            <person name="Brutnell T."/>
            <person name="Kellogg E."/>
        </authorList>
    </citation>
    <scope>NUCLEOTIDE SEQUENCE [LARGE SCALE GENOMIC DNA]</scope>
</reference>
<sequence>MYTAQVVDERLGIIPNLRSIPNSFFPEPRLAAAAMFRKVFAWVLIVVFLMADFMCFRPNNLLHAHSRTRWEGGMDSTRRYPGRRRRRRRRQVQQEERVEQAPVPGDEDEVSGGSSCAAAPTAGAEGSISAST</sequence>
<keyword evidence="4" id="KW-1185">Reference proteome</keyword>
<gene>
    <name evidence="3" type="ORF">SEVIR_4G049700v2</name>
</gene>
<feature type="transmembrane region" description="Helical" evidence="2">
    <location>
        <begin position="39"/>
        <end position="56"/>
    </location>
</feature>
<accession>A0A4U6V7M1</accession>
<keyword evidence="2" id="KW-1133">Transmembrane helix</keyword>
<dbReference type="OMA" id="CFRPNNL"/>
<dbReference type="AlphaFoldDB" id="A0A4U6V7M1"/>
<feature type="compositionally biased region" description="Basic residues" evidence="1">
    <location>
        <begin position="80"/>
        <end position="91"/>
    </location>
</feature>
<name>A0A4U6V7M1_SETVI</name>
<evidence type="ECO:0000313" key="4">
    <source>
        <dbReference type="Proteomes" id="UP000298652"/>
    </source>
</evidence>
<protein>
    <submittedName>
        <fullName evidence="3">Uncharacterized protein</fullName>
    </submittedName>
</protein>
<dbReference type="EMBL" id="CM016555">
    <property type="protein sequence ID" value="TKW19897.1"/>
    <property type="molecule type" value="Genomic_DNA"/>
</dbReference>
<proteinExistence type="predicted"/>
<dbReference type="Gramene" id="TKW19897">
    <property type="protein sequence ID" value="TKW19897"/>
    <property type="gene ID" value="SEVIR_4G049700v2"/>
</dbReference>
<keyword evidence="2" id="KW-0812">Transmembrane</keyword>
<feature type="region of interest" description="Disordered" evidence="1">
    <location>
        <begin position="72"/>
        <end position="132"/>
    </location>
</feature>
<evidence type="ECO:0000256" key="1">
    <source>
        <dbReference type="SAM" id="MobiDB-lite"/>
    </source>
</evidence>
<organism evidence="3 4">
    <name type="scientific">Setaria viridis</name>
    <name type="common">Green bristlegrass</name>
    <name type="synonym">Setaria italica subsp. viridis</name>
    <dbReference type="NCBI Taxonomy" id="4556"/>
    <lineage>
        <taxon>Eukaryota</taxon>
        <taxon>Viridiplantae</taxon>
        <taxon>Streptophyta</taxon>
        <taxon>Embryophyta</taxon>
        <taxon>Tracheophyta</taxon>
        <taxon>Spermatophyta</taxon>
        <taxon>Magnoliopsida</taxon>
        <taxon>Liliopsida</taxon>
        <taxon>Poales</taxon>
        <taxon>Poaceae</taxon>
        <taxon>PACMAD clade</taxon>
        <taxon>Panicoideae</taxon>
        <taxon>Panicodae</taxon>
        <taxon>Paniceae</taxon>
        <taxon>Cenchrinae</taxon>
        <taxon>Setaria</taxon>
    </lineage>
</organism>
<evidence type="ECO:0000256" key="2">
    <source>
        <dbReference type="SAM" id="Phobius"/>
    </source>
</evidence>
<evidence type="ECO:0000313" key="3">
    <source>
        <dbReference type="EMBL" id="TKW19897.1"/>
    </source>
</evidence>
<dbReference type="Proteomes" id="UP000298652">
    <property type="component" value="Chromosome 4"/>
</dbReference>